<dbReference type="CDD" id="cd00078">
    <property type="entry name" value="HECTc"/>
    <property type="match status" value="1"/>
</dbReference>
<evidence type="ECO:0000256" key="6">
    <source>
        <dbReference type="SAM" id="MobiDB-lite"/>
    </source>
</evidence>
<feature type="region of interest" description="Disordered" evidence="6">
    <location>
        <begin position="421"/>
        <end position="443"/>
    </location>
</feature>
<evidence type="ECO:0000256" key="1">
    <source>
        <dbReference type="ARBA" id="ARBA00000885"/>
    </source>
</evidence>
<dbReference type="Gene3D" id="3.30.2410.10">
    <property type="entry name" value="Hect, E3 ligase catalytic domain"/>
    <property type="match status" value="1"/>
</dbReference>
<evidence type="ECO:0000259" key="7">
    <source>
        <dbReference type="PROSITE" id="PS50237"/>
    </source>
</evidence>
<keyword evidence="9" id="KW-1185">Reference proteome</keyword>
<feature type="active site" description="Glycyl thioester intermediate" evidence="5">
    <location>
        <position position="1242"/>
    </location>
</feature>
<evidence type="ECO:0000256" key="3">
    <source>
        <dbReference type="ARBA" id="ARBA00022679"/>
    </source>
</evidence>
<dbReference type="GO" id="GO:0000209">
    <property type="term" value="P:protein polyubiquitination"/>
    <property type="evidence" value="ECO:0007669"/>
    <property type="project" value="InterPro"/>
</dbReference>
<dbReference type="EC" id="2.3.2.26" evidence="2"/>
<keyword evidence="3" id="KW-0808">Transferase</keyword>
<evidence type="ECO:0000313" key="9">
    <source>
        <dbReference type="Proteomes" id="UP001296104"/>
    </source>
</evidence>
<organism evidence="8 9">
    <name type="scientific">Lecanosticta acicola</name>
    <dbReference type="NCBI Taxonomy" id="111012"/>
    <lineage>
        <taxon>Eukaryota</taxon>
        <taxon>Fungi</taxon>
        <taxon>Dikarya</taxon>
        <taxon>Ascomycota</taxon>
        <taxon>Pezizomycotina</taxon>
        <taxon>Dothideomycetes</taxon>
        <taxon>Dothideomycetidae</taxon>
        <taxon>Mycosphaerellales</taxon>
        <taxon>Mycosphaerellaceae</taxon>
        <taxon>Lecanosticta</taxon>
    </lineage>
</organism>
<sequence length="1274" mass="141650">MPPWSSRLLSGGSSSNAAPARGQPSNPRDKALPRPPPEYLDPPTLNPERNAPSPSRTRASGARQHAHSRSVSNPLPKFFGRKKSNGNLNFNDTDVPLDDELVPVLDGTPDERPVRVISGKKGKLDEDDKTARHCMCCDSRVKVPRELQKFRCMCCLTINDLKPMEEQTESDKERPQVKRSGTYPGQLPPGARLPISLDHTSSLIDRCLAKYLEARCRRQEEPVALPQKPTPKEDIFAPPARAHDLPVATPEEECYAGQRLGHPPISGSPPDTPQEAEWASATIRDIAELNKFGGMRMDTPPPEQSLTAQEEFGPSSATSRQAAPIPIKPTRKPPPPPMAFTNRRPSQKLLPVGSLTPTGAHSPRPAMSPRLTAEEMEQRRHADRIKSIFRPLEEYMIENFGNYQCLNKSFSTLRPMASGRAQSESNVVSPPAEPAGDSRQSAMDGLSELDAKTLLLGDIGENGTWWTGKVDRKQSDKAVRRKGVGEGSKKAVSSKSPNIDWSELGRWYRLVHTAGSNWRAKVAQIGQDDPSMEKSSLDGDINVEEIEDDLVAAREHAIRTLLKITENLLKRPTRPVKEPEDIRFLLILLSNPSLYPSSQPRRATSGTGRVSSRTQSDRRNGKLQASPVPPSPKKSPGQQGGQHNGLLKRIFGLIAHSAENCHRYLINWFARFEEEHFVKTVDLVASFVTHRIGRRPGRHRSRSGLDDGGLIPTLSGSAMSTSAQLHSAMGLSGSVKKSGEDPNSEPQWAGDWQVKAAARVMSLLFTANNIWSGASRPLGASRVDSLLSGTSISPQARARRSGQLLHTSSFYNTLLDYHDMIADFKVWEARRDKFAFCQYPLFLSMGTKIKILEYDARRQMESKAREAYFDQVIRQRAIDGNFHLRVRRECMVDDSLRQISEAVGSGQEELKKGLRVHFTGEEGVDAGGPRKEWFLMLVRDIFDPNHGMFVYDDESNTCYFNANSFETSDQYYLVGALLGLAIYNSTILDVAFPPFAFRKLLAAAPSSITNASNVSSLTGTKGQMTYTVSDLAEFRPSLAAGLQQLLEFEGDVESTYCRDFVAPVERYGTVQNVPLIPNGENTPVTNANRHEFVDAYVRYLLDTAVSRQFEPFKRGFFTVCAGNALSLFRAEEIELLIRGSDEALDVDSLRAVAVYENWKHFQPPHAQIANPSESVPVIGWFWELFAEASPERQRKLLTFITGTDRIPAVGATSLVLRIVAGGDGWGGGGKEERERFPVARTCFNMLVLWRYDYREQLEEKLWRAVEESEGFGLK</sequence>
<dbReference type="Proteomes" id="UP001296104">
    <property type="component" value="Unassembled WGS sequence"/>
</dbReference>
<dbReference type="InterPro" id="IPR035983">
    <property type="entry name" value="Hect_E3_ubiquitin_ligase"/>
</dbReference>
<dbReference type="FunFam" id="3.30.2160.10:FF:000004">
    <property type="entry name" value="probable E3 ubiquitin-protein ligase HERC4 isoform X1"/>
    <property type="match status" value="1"/>
</dbReference>
<keyword evidence="4 5" id="KW-0833">Ubl conjugation pathway</keyword>
<dbReference type="Pfam" id="PF00632">
    <property type="entry name" value="HECT"/>
    <property type="match status" value="1"/>
</dbReference>
<protein>
    <recommendedName>
        <fullName evidence="2">HECT-type E3 ubiquitin transferase</fullName>
        <ecNumber evidence="2">2.3.2.26</ecNumber>
    </recommendedName>
</protein>
<feature type="compositionally biased region" description="Basic and acidic residues" evidence="6">
    <location>
        <begin position="165"/>
        <end position="176"/>
    </location>
</feature>
<evidence type="ECO:0000313" key="8">
    <source>
        <dbReference type="EMBL" id="CAK4033330.1"/>
    </source>
</evidence>
<feature type="region of interest" description="Disordered" evidence="6">
    <location>
        <begin position="1"/>
        <end position="94"/>
    </location>
</feature>
<feature type="region of interest" description="Disordered" evidence="6">
    <location>
        <begin position="165"/>
        <end position="191"/>
    </location>
</feature>
<feature type="region of interest" description="Disordered" evidence="6">
    <location>
        <begin position="476"/>
        <end position="495"/>
    </location>
</feature>
<dbReference type="InterPro" id="IPR044611">
    <property type="entry name" value="E3A/B/C-like"/>
</dbReference>
<feature type="region of interest" description="Disordered" evidence="6">
    <location>
        <begin position="596"/>
        <end position="643"/>
    </location>
</feature>
<dbReference type="GO" id="GO:0016874">
    <property type="term" value="F:ligase activity"/>
    <property type="evidence" value="ECO:0007669"/>
    <property type="project" value="UniProtKB-KW"/>
</dbReference>
<dbReference type="SMART" id="SM00119">
    <property type="entry name" value="HECTc"/>
    <property type="match status" value="1"/>
</dbReference>
<feature type="compositionally biased region" description="Basic and acidic residues" evidence="6">
    <location>
        <begin position="476"/>
        <end position="489"/>
    </location>
</feature>
<dbReference type="AlphaFoldDB" id="A0AAI8Z5Z4"/>
<feature type="compositionally biased region" description="Polar residues" evidence="6">
    <location>
        <begin position="596"/>
        <end position="614"/>
    </location>
</feature>
<name>A0AAI8Z5Z4_9PEZI</name>
<dbReference type="EMBL" id="CAVMBE010000083">
    <property type="protein sequence ID" value="CAK4033330.1"/>
    <property type="molecule type" value="Genomic_DNA"/>
</dbReference>
<comment type="caution">
    <text evidence="8">The sequence shown here is derived from an EMBL/GenBank/DDBJ whole genome shotgun (WGS) entry which is preliminary data.</text>
</comment>
<dbReference type="PANTHER" id="PTHR45700">
    <property type="entry name" value="UBIQUITIN-PROTEIN LIGASE E3C"/>
    <property type="match status" value="1"/>
</dbReference>
<dbReference type="InterPro" id="IPR000569">
    <property type="entry name" value="HECT_dom"/>
</dbReference>
<evidence type="ECO:0000256" key="2">
    <source>
        <dbReference type="ARBA" id="ARBA00012485"/>
    </source>
</evidence>
<dbReference type="SUPFAM" id="SSF56204">
    <property type="entry name" value="Hect, E3 ligase catalytic domain"/>
    <property type="match status" value="1"/>
</dbReference>
<dbReference type="Gene3D" id="3.30.2160.10">
    <property type="entry name" value="Hect, E3 ligase catalytic domain"/>
    <property type="match status" value="1"/>
</dbReference>
<proteinExistence type="predicted"/>
<dbReference type="GO" id="GO:0061630">
    <property type="term" value="F:ubiquitin protein ligase activity"/>
    <property type="evidence" value="ECO:0007669"/>
    <property type="project" value="UniProtKB-EC"/>
</dbReference>
<dbReference type="Gene3D" id="3.90.1750.10">
    <property type="entry name" value="Hect, E3 ligase catalytic domains"/>
    <property type="match status" value="1"/>
</dbReference>
<reference evidence="8" key="1">
    <citation type="submission" date="2023-11" db="EMBL/GenBank/DDBJ databases">
        <authorList>
            <person name="Alioto T."/>
            <person name="Alioto T."/>
            <person name="Gomez Garrido J."/>
        </authorList>
    </citation>
    <scope>NUCLEOTIDE SEQUENCE</scope>
</reference>
<accession>A0AAI8Z5Z4</accession>
<dbReference type="PANTHER" id="PTHR45700:SF8">
    <property type="entry name" value="HECT-TYPE E3 UBIQUITIN TRANSFERASE"/>
    <property type="match status" value="1"/>
</dbReference>
<feature type="region of interest" description="Disordered" evidence="6">
    <location>
        <begin position="296"/>
        <end position="379"/>
    </location>
</feature>
<evidence type="ECO:0000256" key="5">
    <source>
        <dbReference type="PROSITE-ProRule" id="PRU00104"/>
    </source>
</evidence>
<gene>
    <name evidence="8" type="ORF">LECACI_7A008488</name>
</gene>
<feature type="compositionally biased region" description="Low complexity" evidence="6">
    <location>
        <begin position="1"/>
        <end position="15"/>
    </location>
</feature>
<keyword evidence="8" id="KW-0436">Ligase</keyword>
<evidence type="ECO:0000256" key="4">
    <source>
        <dbReference type="ARBA" id="ARBA00022786"/>
    </source>
</evidence>
<comment type="catalytic activity">
    <reaction evidence="1">
        <text>S-ubiquitinyl-[E2 ubiquitin-conjugating enzyme]-L-cysteine + [acceptor protein]-L-lysine = [E2 ubiquitin-conjugating enzyme]-L-cysteine + N(6)-ubiquitinyl-[acceptor protein]-L-lysine.</text>
        <dbReference type="EC" id="2.3.2.26"/>
    </reaction>
</comment>
<dbReference type="PROSITE" id="PS50237">
    <property type="entry name" value="HECT"/>
    <property type="match status" value="1"/>
</dbReference>
<feature type="domain" description="HECT" evidence="7">
    <location>
        <begin position="906"/>
        <end position="1274"/>
    </location>
</feature>